<keyword evidence="1" id="KW-1133">Transmembrane helix</keyword>
<keyword evidence="1" id="KW-0472">Membrane</keyword>
<name>A0A8S5N2X0_9CAUD</name>
<organism evidence="2">
    <name type="scientific">Podoviridae sp. cttxo15</name>
    <dbReference type="NCBI Taxonomy" id="2826584"/>
    <lineage>
        <taxon>Viruses</taxon>
        <taxon>Duplodnaviria</taxon>
        <taxon>Heunggongvirae</taxon>
        <taxon>Uroviricota</taxon>
        <taxon>Caudoviricetes</taxon>
    </lineage>
</organism>
<evidence type="ECO:0000313" key="2">
    <source>
        <dbReference type="EMBL" id="DAD88491.1"/>
    </source>
</evidence>
<evidence type="ECO:0000256" key="1">
    <source>
        <dbReference type="SAM" id="Phobius"/>
    </source>
</evidence>
<dbReference type="EMBL" id="BK015041">
    <property type="protein sequence ID" value="DAD88491.1"/>
    <property type="molecule type" value="Genomic_DNA"/>
</dbReference>
<feature type="transmembrane region" description="Helical" evidence="1">
    <location>
        <begin position="6"/>
        <end position="22"/>
    </location>
</feature>
<protein>
    <submittedName>
        <fullName evidence="2">Uncharacterized protein</fullName>
    </submittedName>
</protein>
<reference evidence="2" key="1">
    <citation type="journal article" date="2021" name="Proc. Natl. Acad. Sci. U.S.A.">
        <title>A Catalog of Tens of Thousands of Viruses from Human Metagenomes Reveals Hidden Associations with Chronic Diseases.</title>
        <authorList>
            <person name="Tisza M.J."/>
            <person name="Buck C.B."/>
        </authorList>
    </citation>
    <scope>NUCLEOTIDE SEQUENCE</scope>
    <source>
        <strain evidence="2">Cttxo15</strain>
    </source>
</reference>
<sequence length="29" mass="3405">MTSFSLLFYITSILVVFLVLVLRQEIVPY</sequence>
<accession>A0A8S5N2X0</accession>
<keyword evidence="1" id="KW-0812">Transmembrane</keyword>
<proteinExistence type="predicted"/>